<comment type="subcellular location">
    <subcellularLocation>
        <location evidence="1">Nucleus</location>
    </subcellularLocation>
</comment>
<keyword evidence="8" id="KW-0472">Membrane</keyword>
<dbReference type="InterPro" id="IPR029000">
    <property type="entry name" value="Cyclophilin-like_dom_sf"/>
</dbReference>
<organism evidence="10 11">
    <name type="scientific">Eufriesea mexicana</name>
    <dbReference type="NCBI Taxonomy" id="516756"/>
    <lineage>
        <taxon>Eukaryota</taxon>
        <taxon>Metazoa</taxon>
        <taxon>Ecdysozoa</taxon>
        <taxon>Arthropoda</taxon>
        <taxon>Hexapoda</taxon>
        <taxon>Insecta</taxon>
        <taxon>Pterygota</taxon>
        <taxon>Neoptera</taxon>
        <taxon>Endopterygota</taxon>
        <taxon>Hymenoptera</taxon>
        <taxon>Apocrita</taxon>
        <taxon>Aculeata</taxon>
        <taxon>Apoidea</taxon>
        <taxon>Anthophila</taxon>
        <taxon>Apidae</taxon>
        <taxon>Eufriesea</taxon>
    </lineage>
</organism>
<gene>
    <name evidence="10" type="ORF">WN48_05833</name>
</gene>
<feature type="region of interest" description="Disordered" evidence="7">
    <location>
        <begin position="179"/>
        <end position="219"/>
    </location>
</feature>
<dbReference type="Pfam" id="PF00160">
    <property type="entry name" value="Pro_isomerase"/>
    <property type="match status" value="1"/>
</dbReference>
<dbReference type="EMBL" id="KQ763581">
    <property type="protein sequence ID" value="OAD54953.1"/>
    <property type="molecule type" value="Genomic_DNA"/>
</dbReference>
<feature type="transmembrane region" description="Helical" evidence="8">
    <location>
        <begin position="310"/>
        <end position="329"/>
    </location>
</feature>
<dbReference type="SUPFAM" id="SSF50891">
    <property type="entry name" value="Cyclophilin-like"/>
    <property type="match status" value="1"/>
</dbReference>
<dbReference type="PROSITE" id="PS50072">
    <property type="entry name" value="CSA_PPIASE_2"/>
    <property type="match status" value="1"/>
</dbReference>
<proteinExistence type="inferred from homology"/>
<evidence type="ECO:0000256" key="2">
    <source>
        <dbReference type="ARBA" id="ARBA00007365"/>
    </source>
</evidence>
<evidence type="ECO:0000313" key="10">
    <source>
        <dbReference type="EMBL" id="OAD54953.1"/>
    </source>
</evidence>
<evidence type="ECO:0000256" key="4">
    <source>
        <dbReference type="ARBA" id="ARBA00040027"/>
    </source>
</evidence>
<keyword evidence="11" id="KW-1185">Reference proteome</keyword>
<keyword evidence="8" id="KW-0812">Transmembrane</keyword>
<sequence length="456" mass="52190">MNNIYMQEPPTKGKVIMKTTVGDIELELWAKETPKACRNFIILRFCRRDLIAITNSGKDDNGSQFFCTFSPTSDLQNKHTIFGKVTKETIYNMLKLEEALAGENDRSLYPPGLIKTIILNNPFSDIIPRIIIQENKEVKDNSKTKTSAVKDFKLLSFGKEAEEDDEESVILNRKFSGKNKSVHDHLTDPKLSSQPAVEPRGLVNKKRKKKHSTDWESDDEVGTQEELEVIKKEKELVYYLHYNYVIEKEQRSWHVSQPARQEKLARIRNSPRKVFFLQDLILYKIFWMAANDEYNTSDSKLGVTLRNLTTDILAFCVICIVLFFLVLLASKCEKDETQLFTSAGIETVTVDLAEDPFCISNTSSSTTNCILACGDSIYPRGRIRKRNFSDEDMSRVRSCSKKRVASIPKKSIFGLAVSQPQNSQGTQTTDKIFQNTTQKWLIRRTRSGNIYGKYPI</sequence>
<evidence type="ECO:0000256" key="3">
    <source>
        <dbReference type="ARBA" id="ARBA00023242"/>
    </source>
</evidence>
<evidence type="ECO:0000256" key="6">
    <source>
        <dbReference type="ARBA" id="ARBA00046368"/>
    </source>
</evidence>
<name>A0A310S945_9HYME</name>
<dbReference type="PANTHER" id="PTHR45625">
    <property type="entry name" value="PEPTIDYL-PROLYL CIS-TRANS ISOMERASE-RELATED"/>
    <property type="match status" value="1"/>
</dbReference>
<keyword evidence="10" id="KW-0413">Isomerase</keyword>
<comment type="similarity">
    <text evidence="2">Belongs to the cyclophilin-type PPIase family.</text>
</comment>
<dbReference type="InterPro" id="IPR002130">
    <property type="entry name" value="Cyclophilin-type_PPIase_dom"/>
</dbReference>
<protein>
    <recommendedName>
        <fullName evidence="4">Spliceosome-associated protein CWC27 homolog</fullName>
    </recommendedName>
    <alternativeName>
        <fullName evidence="5">Probable inactive peptidyl-prolyl cis-trans isomerase CWC27 homolog</fullName>
    </alternativeName>
</protein>
<dbReference type="PANTHER" id="PTHR45625:SF6">
    <property type="entry name" value="SPLICEOSOME-ASSOCIATED PROTEIN CWC27 HOMOLOG"/>
    <property type="match status" value="1"/>
</dbReference>
<dbReference type="InterPro" id="IPR044666">
    <property type="entry name" value="Cyclophilin_A-like"/>
</dbReference>
<accession>A0A310S945</accession>
<dbReference type="GO" id="GO:0003755">
    <property type="term" value="F:peptidyl-prolyl cis-trans isomerase activity"/>
    <property type="evidence" value="ECO:0007669"/>
    <property type="project" value="InterPro"/>
</dbReference>
<comment type="subunit">
    <text evidence="6">Part of the activated spliceosome B/catalytic step 1 spliceosome, one of the forms of the spliceosome which has a well-formed active site but still cannot catalyze the branching reaction and is composed at least of 52 proteins, the U2, U5 and U6 snRNAs and the pre-mRNA. Recruited during early steps of activated spliceosome B maturation, it is probably one of the first proteins released from this complex as he matures to the spliceosome C complex. Component of the minor spliceosome, which splices U12-type introns.</text>
</comment>
<evidence type="ECO:0000256" key="8">
    <source>
        <dbReference type="SAM" id="Phobius"/>
    </source>
</evidence>
<evidence type="ECO:0000259" key="9">
    <source>
        <dbReference type="PROSITE" id="PS50072"/>
    </source>
</evidence>
<evidence type="ECO:0000256" key="7">
    <source>
        <dbReference type="SAM" id="MobiDB-lite"/>
    </source>
</evidence>
<feature type="domain" description="PPIase cyclophilin-type" evidence="9">
    <location>
        <begin position="1"/>
        <end position="127"/>
    </location>
</feature>
<evidence type="ECO:0000256" key="1">
    <source>
        <dbReference type="ARBA" id="ARBA00004123"/>
    </source>
</evidence>
<reference evidence="10 11" key="1">
    <citation type="submission" date="2015-07" db="EMBL/GenBank/DDBJ databases">
        <title>The genome of Eufriesea mexicana.</title>
        <authorList>
            <person name="Pan H."/>
            <person name="Kapheim K."/>
        </authorList>
    </citation>
    <scope>NUCLEOTIDE SEQUENCE [LARGE SCALE GENOMIC DNA]</scope>
    <source>
        <strain evidence="10">0111107269</strain>
        <tissue evidence="10">Whole body</tissue>
    </source>
</reference>
<dbReference type="OrthoDB" id="7615688at2759"/>
<dbReference type="Proteomes" id="UP000250275">
    <property type="component" value="Unassembled WGS sequence"/>
</dbReference>
<dbReference type="AlphaFoldDB" id="A0A310S945"/>
<keyword evidence="8" id="KW-1133">Transmembrane helix</keyword>
<keyword evidence="3" id="KW-0539">Nucleus</keyword>
<dbReference type="GO" id="GO:0071013">
    <property type="term" value="C:catalytic step 2 spliceosome"/>
    <property type="evidence" value="ECO:0007669"/>
    <property type="project" value="TreeGrafter"/>
</dbReference>
<evidence type="ECO:0000313" key="11">
    <source>
        <dbReference type="Proteomes" id="UP000250275"/>
    </source>
</evidence>
<dbReference type="Gene3D" id="2.40.100.10">
    <property type="entry name" value="Cyclophilin-like"/>
    <property type="match status" value="2"/>
</dbReference>
<evidence type="ECO:0000256" key="5">
    <source>
        <dbReference type="ARBA" id="ARBA00042090"/>
    </source>
</evidence>